<dbReference type="PANTHER" id="PTHR43829">
    <property type="entry name" value="AQUAPORIN OR AQUAGLYCEROPORIN RELATED"/>
    <property type="match status" value="1"/>
</dbReference>
<feature type="transmembrane region" description="Helical" evidence="8">
    <location>
        <begin position="132"/>
        <end position="152"/>
    </location>
</feature>
<dbReference type="PROSITE" id="PS00221">
    <property type="entry name" value="MIP"/>
    <property type="match status" value="1"/>
</dbReference>
<evidence type="ECO:0000256" key="5">
    <source>
        <dbReference type="ARBA" id="ARBA00022989"/>
    </source>
</evidence>
<feature type="transmembrane region" description="Helical" evidence="8">
    <location>
        <begin position="86"/>
        <end position="106"/>
    </location>
</feature>
<dbReference type="PRINTS" id="PR00783">
    <property type="entry name" value="MINTRINSICP"/>
</dbReference>
<evidence type="ECO:0000256" key="6">
    <source>
        <dbReference type="ARBA" id="ARBA00023136"/>
    </source>
</evidence>
<gene>
    <name evidence="9" type="ORF">SAMN04489730_0337</name>
</gene>
<dbReference type="Gene3D" id="1.20.1080.10">
    <property type="entry name" value="Glycerol uptake facilitator protein"/>
    <property type="match status" value="1"/>
</dbReference>
<keyword evidence="3 7" id="KW-0813">Transport</keyword>
<keyword evidence="6 8" id="KW-0472">Membrane</keyword>
<evidence type="ECO:0000256" key="4">
    <source>
        <dbReference type="ARBA" id="ARBA00022692"/>
    </source>
</evidence>
<dbReference type="InterPro" id="IPR023271">
    <property type="entry name" value="Aquaporin-like"/>
</dbReference>
<dbReference type="RefSeq" id="WP_177328717.1">
    <property type="nucleotide sequence ID" value="NZ_FPJG01000006.1"/>
</dbReference>
<proteinExistence type="inferred from homology"/>
<dbReference type="STRING" id="546364.SAMN04489730_0337"/>
<dbReference type="AlphaFoldDB" id="A0A1K1P7Y1"/>
<comment type="subcellular location">
    <subcellularLocation>
        <location evidence="1">Membrane</location>
        <topology evidence="1">Multi-pass membrane protein</topology>
    </subcellularLocation>
</comment>
<organism evidence="9 10">
    <name type="scientific">Amycolatopsis australiensis</name>
    <dbReference type="NCBI Taxonomy" id="546364"/>
    <lineage>
        <taxon>Bacteria</taxon>
        <taxon>Bacillati</taxon>
        <taxon>Actinomycetota</taxon>
        <taxon>Actinomycetes</taxon>
        <taxon>Pseudonocardiales</taxon>
        <taxon>Pseudonocardiaceae</taxon>
        <taxon>Amycolatopsis</taxon>
    </lineage>
</organism>
<protein>
    <submittedName>
        <fullName evidence="9">Glycerol uptake facilitator protein</fullName>
    </submittedName>
</protein>
<keyword evidence="10" id="KW-1185">Reference proteome</keyword>
<comment type="similarity">
    <text evidence="2 7">Belongs to the MIP/aquaporin (TC 1.A.8) family.</text>
</comment>
<evidence type="ECO:0000313" key="10">
    <source>
        <dbReference type="Proteomes" id="UP000182740"/>
    </source>
</evidence>
<evidence type="ECO:0000256" key="3">
    <source>
        <dbReference type="ARBA" id="ARBA00022448"/>
    </source>
</evidence>
<dbReference type="InterPro" id="IPR022357">
    <property type="entry name" value="MIP_CS"/>
</dbReference>
<dbReference type="SUPFAM" id="SSF81338">
    <property type="entry name" value="Aquaporin-like"/>
    <property type="match status" value="1"/>
</dbReference>
<evidence type="ECO:0000256" key="7">
    <source>
        <dbReference type="RuleBase" id="RU000477"/>
    </source>
</evidence>
<feature type="transmembrane region" description="Helical" evidence="8">
    <location>
        <begin position="224"/>
        <end position="246"/>
    </location>
</feature>
<evidence type="ECO:0000313" key="9">
    <source>
        <dbReference type="EMBL" id="SFW43898.1"/>
    </source>
</evidence>
<keyword evidence="4 7" id="KW-0812">Transmembrane</keyword>
<accession>A0A1K1P7Y1</accession>
<dbReference type="InterPro" id="IPR000425">
    <property type="entry name" value="MIP"/>
</dbReference>
<keyword evidence="5 8" id="KW-1133">Transmembrane helix</keyword>
<feature type="transmembrane region" description="Helical" evidence="8">
    <location>
        <begin position="172"/>
        <end position="196"/>
    </location>
</feature>
<reference evidence="10" key="1">
    <citation type="submission" date="2016-11" db="EMBL/GenBank/DDBJ databases">
        <authorList>
            <person name="Varghese N."/>
            <person name="Submissions S."/>
        </authorList>
    </citation>
    <scope>NUCLEOTIDE SEQUENCE [LARGE SCALE GENOMIC DNA]</scope>
    <source>
        <strain evidence="10">DSM 44671</strain>
    </source>
</reference>
<dbReference type="GO" id="GO:0005886">
    <property type="term" value="C:plasma membrane"/>
    <property type="evidence" value="ECO:0007669"/>
    <property type="project" value="TreeGrafter"/>
</dbReference>
<feature type="transmembrane region" description="Helical" evidence="8">
    <location>
        <begin position="6"/>
        <end position="26"/>
    </location>
</feature>
<feature type="transmembrane region" description="Helical" evidence="8">
    <location>
        <begin position="38"/>
        <end position="59"/>
    </location>
</feature>
<dbReference type="EMBL" id="FPJG01000006">
    <property type="protein sequence ID" value="SFW43898.1"/>
    <property type="molecule type" value="Genomic_DNA"/>
</dbReference>
<name>A0A1K1P7Y1_9PSEU</name>
<sequence length="250" mass="25945">MSAGAIIVWEILGTAALILLGNGVVANHVLRKNNGHQAGFLFINFGWAFAVFTGASIAAPTGAHLNPAVTLGLAISGKTHWSDVPFYFIGEMVGAILGAVLCWAAYKLQFDDHPEPESTLGIFSTAPQIPNVAWNLVTEIIGTFVLVVWILLSPVAAAASPDGVPTFGNSALGYAGVSFVVLVIGTSLGGPTGYAINPARDLGPRIAYAFLLPIKNKGNANWGYSWIPVVGPLVGGALAALVYLGVHNLS</sequence>
<dbReference type="Pfam" id="PF00230">
    <property type="entry name" value="MIP"/>
    <property type="match status" value="1"/>
</dbReference>
<evidence type="ECO:0000256" key="8">
    <source>
        <dbReference type="SAM" id="Phobius"/>
    </source>
</evidence>
<dbReference type="Proteomes" id="UP000182740">
    <property type="component" value="Unassembled WGS sequence"/>
</dbReference>
<dbReference type="PANTHER" id="PTHR43829:SF9">
    <property type="entry name" value="AQUAPORIN-9"/>
    <property type="match status" value="1"/>
</dbReference>
<dbReference type="GO" id="GO:0015254">
    <property type="term" value="F:glycerol channel activity"/>
    <property type="evidence" value="ECO:0007669"/>
    <property type="project" value="TreeGrafter"/>
</dbReference>
<evidence type="ECO:0000256" key="2">
    <source>
        <dbReference type="ARBA" id="ARBA00006175"/>
    </source>
</evidence>
<dbReference type="InterPro" id="IPR050363">
    <property type="entry name" value="MIP/Aquaporin"/>
</dbReference>
<evidence type="ECO:0000256" key="1">
    <source>
        <dbReference type="ARBA" id="ARBA00004141"/>
    </source>
</evidence>